<dbReference type="PANTHER" id="PTHR10796:SF92">
    <property type="entry name" value="PATCHED-RELATED, ISOFORM A"/>
    <property type="match status" value="1"/>
</dbReference>
<feature type="transmembrane region" description="Helical" evidence="7">
    <location>
        <begin position="325"/>
        <end position="350"/>
    </location>
</feature>
<keyword evidence="5 7" id="KW-0472">Membrane</keyword>
<evidence type="ECO:0000313" key="9">
    <source>
        <dbReference type="EMBL" id="PVD22816.1"/>
    </source>
</evidence>
<proteinExistence type="inferred from homology"/>
<organism evidence="9 10">
    <name type="scientific">Pomacea canaliculata</name>
    <name type="common">Golden apple snail</name>
    <dbReference type="NCBI Taxonomy" id="400727"/>
    <lineage>
        <taxon>Eukaryota</taxon>
        <taxon>Metazoa</taxon>
        <taxon>Spiralia</taxon>
        <taxon>Lophotrochozoa</taxon>
        <taxon>Mollusca</taxon>
        <taxon>Gastropoda</taxon>
        <taxon>Caenogastropoda</taxon>
        <taxon>Architaenioglossa</taxon>
        <taxon>Ampullarioidea</taxon>
        <taxon>Ampullariidae</taxon>
        <taxon>Pomacea</taxon>
    </lineage>
</organism>
<feature type="transmembrane region" description="Helical" evidence="7">
    <location>
        <begin position="28"/>
        <end position="49"/>
    </location>
</feature>
<evidence type="ECO:0000256" key="3">
    <source>
        <dbReference type="ARBA" id="ARBA00022692"/>
    </source>
</evidence>
<comment type="caution">
    <text evidence="9">The sequence shown here is derived from an EMBL/GenBank/DDBJ whole genome shotgun (WGS) entry which is preliminary data.</text>
</comment>
<comment type="subcellular location">
    <subcellularLocation>
        <location evidence="1">Membrane</location>
        <topology evidence="1">Multi-pass membrane protein</topology>
    </subcellularLocation>
</comment>
<dbReference type="PROSITE" id="PS50156">
    <property type="entry name" value="SSD"/>
    <property type="match status" value="1"/>
</dbReference>
<dbReference type="EMBL" id="PZQS01000010">
    <property type="protein sequence ID" value="PVD22816.1"/>
    <property type="molecule type" value="Genomic_DNA"/>
</dbReference>
<dbReference type="InterPro" id="IPR000731">
    <property type="entry name" value="SSD"/>
</dbReference>
<dbReference type="InterPro" id="IPR051697">
    <property type="entry name" value="Patched_domain-protein"/>
</dbReference>
<evidence type="ECO:0000259" key="8">
    <source>
        <dbReference type="PROSITE" id="PS50156"/>
    </source>
</evidence>
<feature type="transmembrane region" description="Helical" evidence="7">
    <location>
        <begin position="297"/>
        <end position="318"/>
    </location>
</feature>
<feature type="transmembrane region" description="Helical" evidence="7">
    <location>
        <begin position="271"/>
        <end position="291"/>
    </location>
</feature>
<dbReference type="GO" id="GO:0016020">
    <property type="term" value="C:membrane"/>
    <property type="evidence" value="ECO:0007669"/>
    <property type="project" value="UniProtKB-SubCell"/>
</dbReference>
<keyword evidence="4 7" id="KW-1133">Transmembrane helix</keyword>
<gene>
    <name evidence="9" type="ORF">C0Q70_16072</name>
</gene>
<dbReference type="PANTHER" id="PTHR10796">
    <property type="entry name" value="PATCHED-RELATED"/>
    <property type="match status" value="1"/>
</dbReference>
<evidence type="ECO:0000256" key="4">
    <source>
        <dbReference type="ARBA" id="ARBA00022989"/>
    </source>
</evidence>
<keyword evidence="6" id="KW-0325">Glycoprotein</keyword>
<dbReference type="AlphaFoldDB" id="A0A2T7NNU0"/>
<evidence type="ECO:0000256" key="7">
    <source>
        <dbReference type="SAM" id="Phobius"/>
    </source>
</evidence>
<keyword evidence="10" id="KW-1185">Reference proteome</keyword>
<accession>A0A2T7NNU0</accession>
<dbReference type="Proteomes" id="UP000245119">
    <property type="component" value="Linkage Group LG10"/>
</dbReference>
<evidence type="ECO:0000256" key="1">
    <source>
        <dbReference type="ARBA" id="ARBA00004141"/>
    </source>
</evidence>
<comment type="similarity">
    <text evidence="2">Belongs to the patched family.</text>
</comment>
<evidence type="ECO:0000256" key="6">
    <source>
        <dbReference type="ARBA" id="ARBA00023180"/>
    </source>
</evidence>
<evidence type="ECO:0000313" key="10">
    <source>
        <dbReference type="Proteomes" id="UP000245119"/>
    </source>
</evidence>
<reference evidence="9 10" key="1">
    <citation type="submission" date="2018-04" db="EMBL/GenBank/DDBJ databases">
        <title>The genome of golden apple snail Pomacea canaliculata provides insight into stress tolerance and invasive adaptation.</title>
        <authorList>
            <person name="Liu C."/>
            <person name="Liu B."/>
            <person name="Ren Y."/>
            <person name="Zhang Y."/>
            <person name="Wang H."/>
            <person name="Li S."/>
            <person name="Jiang F."/>
            <person name="Yin L."/>
            <person name="Zhang G."/>
            <person name="Qian W."/>
            <person name="Fan W."/>
        </authorList>
    </citation>
    <scope>NUCLEOTIDE SEQUENCE [LARGE SCALE GENOMIC DNA]</scope>
    <source>
        <strain evidence="9">SZHN2017</strain>
        <tissue evidence="9">Muscle</tissue>
    </source>
</reference>
<name>A0A2T7NNU0_POMCA</name>
<dbReference type="OrthoDB" id="6510177at2759"/>
<dbReference type="Pfam" id="PF02460">
    <property type="entry name" value="Patched"/>
    <property type="match status" value="1"/>
</dbReference>
<evidence type="ECO:0000256" key="2">
    <source>
        <dbReference type="ARBA" id="ARBA00005585"/>
    </source>
</evidence>
<keyword evidence="3 7" id="KW-0812">Transmembrane</keyword>
<evidence type="ECO:0000256" key="5">
    <source>
        <dbReference type="ARBA" id="ARBA00023136"/>
    </source>
</evidence>
<sequence length="353" mass="39562">MTCGKSFFAVTHCISNAFGRYGHLVGRYPVWFIVVPVVVCVGLGVGFLFRSNEQDIELLYTPINSRSRSDREKVKALFPDRTHDYYNPMSLNDHALGGVVLFRPKNDSNILTRESLQEIKDFVTKVKEITFNNSEGDVVTYDEVCGRLDGKCEVWGRLILTDDFWDAFEKGTLIFPFWDSPWGTVDLSVWLGNVNKTQQERVQGAGAVKVTFTLRQDSDAMKKLSLEWERAFIDYMTKLRNDNFSTLTFAFSSSHSMGDELDRGTKGDIKYFSLTFTIMITYASIVCSGGDCVSTRALLANAGVVAATMGILASFGLFSFIGVQFVNIVGVVPFLILGMTCFYFSFWVVVQVA</sequence>
<protein>
    <recommendedName>
        <fullName evidence="8">SSD domain-containing protein</fullName>
    </recommendedName>
</protein>
<feature type="domain" description="SSD" evidence="8">
    <location>
        <begin position="268"/>
        <end position="353"/>
    </location>
</feature>
<dbReference type="InterPro" id="IPR003392">
    <property type="entry name" value="PTHD_SSD"/>
</dbReference>